<proteinExistence type="predicted"/>
<protein>
    <submittedName>
        <fullName evidence="2">Uncharacterized protein</fullName>
    </submittedName>
</protein>
<name>A0A0L8FSX7_OCTBM</name>
<sequence>MEDAFGRNWDRSVHPQTRAGELLHRLSCFPDPSGEEEPVAKSIFKKMEGCRKKVVYARGHASAIGQGIEGKDCFSSFLTSSRQYCSQLNLSFDSSVLQAFFFFLLLLLLLLLLFYIFRFRIYVL</sequence>
<dbReference type="EMBL" id="KQ426774">
    <property type="protein sequence ID" value="KOF67811.1"/>
    <property type="molecule type" value="Genomic_DNA"/>
</dbReference>
<evidence type="ECO:0000313" key="2">
    <source>
        <dbReference type="EMBL" id="KOF67811.1"/>
    </source>
</evidence>
<keyword evidence="1" id="KW-0472">Membrane</keyword>
<keyword evidence="1" id="KW-1133">Transmembrane helix</keyword>
<dbReference type="AlphaFoldDB" id="A0A0L8FSX7"/>
<gene>
    <name evidence="2" type="ORF">OCBIM_22008782mg</name>
</gene>
<keyword evidence="1" id="KW-0812">Transmembrane</keyword>
<organism evidence="2">
    <name type="scientific">Octopus bimaculoides</name>
    <name type="common">California two-spotted octopus</name>
    <dbReference type="NCBI Taxonomy" id="37653"/>
    <lineage>
        <taxon>Eukaryota</taxon>
        <taxon>Metazoa</taxon>
        <taxon>Spiralia</taxon>
        <taxon>Lophotrochozoa</taxon>
        <taxon>Mollusca</taxon>
        <taxon>Cephalopoda</taxon>
        <taxon>Coleoidea</taxon>
        <taxon>Octopodiformes</taxon>
        <taxon>Octopoda</taxon>
        <taxon>Incirrata</taxon>
        <taxon>Octopodidae</taxon>
        <taxon>Octopus</taxon>
    </lineage>
</organism>
<feature type="transmembrane region" description="Helical" evidence="1">
    <location>
        <begin position="96"/>
        <end position="117"/>
    </location>
</feature>
<evidence type="ECO:0000256" key="1">
    <source>
        <dbReference type="SAM" id="Phobius"/>
    </source>
</evidence>
<accession>A0A0L8FSX7</accession>
<reference evidence="2" key="1">
    <citation type="submission" date="2015-07" db="EMBL/GenBank/DDBJ databases">
        <title>MeaNS - Measles Nucleotide Surveillance Program.</title>
        <authorList>
            <person name="Tran T."/>
            <person name="Druce J."/>
        </authorList>
    </citation>
    <scope>NUCLEOTIDE SEQUENCE</scope>
    <source>
        <strain evidence="2">UCB-OBI-ISO-001</strain>
        <tissue evidence="2">Gonad</tissue>
    </source>
</reference>